<feature type="region of interest" description="Disordered" evidence="1">
    <location>
        <begin position="1"/>
        <end position="25"/>
    </location>
</feature>
<proteinExistence type="predicted"/>
<keyword evidence="3" id="KW-1185">Reference proteome</keyword>
<reference evidence="2 3" key="1">
    <citation type="submission" date="2021-06" db="EMBL/GenBank/DDBJ databases">
        <authorList>
            <person name="Palmer J.M."/>
        </authorList>
    </citation>
    <scope>NUCLEOTIDE SEQUENCE [LARGE SCALE GENOMIC DNA]</scope>
    <source>
        <strain evidence="3">if_2019</strain>
        <tissue evidence="2">Muscle</tissue>
    </source>
</reference>
<dbReference type="EMBL" id="JAHRIQ010083050">
    <property type="protein sequence ID" value="MEQ2248477.1"/>
    <property type="molecule type" value="Genomic_DNA"/>
</dbReference>
<evidence type="ECO:0000313" key="2">
    <source>
        <dbReference type="EMBL" id="MEQ2248477.1"/>
    </source>
</evidence>
<evidence type="ECO:0000256" key="1">
    <source>
        <dbReference type="SAM" id="MobiDB-lite"/>
    </source>
</evidence>
<sequence length="82" mass="8982">MHSGPGGSEQQLSLPLPWAGSRPRQKPTFVCGIQCVANRTRVNFSLPSKILVNVTSCVTITMLISKVLRCDPSRCEEHLCSL</sequence>
<evidence type="ECO:0000313" key="3">
    <source>
        <dbReference type="Proteomes" id="UP001482620"/>
    </source>
</evidence>
<name>A0ABV0UTE0_9TELE</name>
<accession>A0ABV0UTE0</accession>
<dbReference type="Proteomes" id="UP001482620">
    <property type="component" value="Unassembled WGS sequence"/>
</dbReference>
<comment type="caution">
    <text evidence="2">The sequence shown here is derived from an EMBL/GenBank/DDBJ whole genome shotgun (WGS) entry which is preliminary data.</text>
</comment>
<protein>
    <submittedName>
        <fullName evidence="2">Uncharacterized protein</fullName>
    </submittedName>
</protein>
<gene>
    <name evidence="2" type="ORF">ILYODFUR_019475</name>
</gene>
<organism evidence="2 3">
    <name type="scientific">Ilyodon furcidens</name>
    <name type="common">goldbreast splitfin</name>
    <dbReference type="NCBI Taxonomy" id="33524"/>
    <lineage>
        <taxon>Eukaryota</taxon>
        <taxon>Metazoa</taxon>
        <taxon>Chordata</taxon>
        <taxon>Craniata</taxon>
        <taxon>Vertebrata</taxon>
        <taxon>Euteleostomi</taxon>
        <taxon>Actinopterygii</taxon>
        <taxon>Neopterygii</taxon>
        <taxon>Teleostei</taxon>
        <taxon>Neoteleostei</taxon>
        <taxon>Acanthomorphata</taxon>
        <taxon>Ovalentaria</taxon>
        <taxon>Atherinomorphae</taxon>
        <taxon>Cyprinodontiformes</taxon>
        <taxon>Goodeidae</taxon>
        <taxon>Ilyodon</taxon>
    </lineage>
</organism>